<dbReference type="NCBIfam" id="TIGR03170">
    <property type="entry name" value="flgA_cterm"/>
    <property type="match status" value="1"/>
</dbReference>
<evidence type="ECO:0000259" key="5">
    <source>
        <dbReference type="SMART" id="SM00858"/>
    </source>
</evidence>
<comment type="similarity">
    <text evidence="4">Belongs to the FlgA family.</text>
</comment>
<keyword evidence="2" id="KW-0732">Signal</keyword>
<dbReference type="Gene3D" id="2.30.30.760">
    <property type="match status" value="1"/>
</dbReference>
<sequence length="165" mass="18614">MAIISLGKTFKALVSCEDSVREFFVSALVRTFENVVIAKKDLKRGEMVNSEEKVFDLFSLEKIETTFLRNDYVCDISKILGKKLKKVVRKGEIMFESYFDEPSLVKAGESVQVVTRVGNVRVETVGIAKNEGKLNEMVRILNPKSGKLFYGKVIGEKIVIVEIEN</sequence>
<comment type="caution">
    <text evidence="6">The sequence shown here is derived from an EMBL/GenBank/DDBJ whole genome shotgun (WGS) entry which is preliminary data.</text>
</comment>
<dbReference type="InterPro" id="IPR017585">
    <property type="entry name" value="SAF_FlgA"/>
</dbReference>
<dbReference type="Proteomes" id="UP000243105">
    <property type="component" value="Unassembled WGS sequence"/>
</dbReference>
<dbReference type="RefSeq" id="WP_072263533.1">
    <property type="nucleotide sequence ID" value="NZ_CZVV01000007.1"/>
</dbReference>
<comment type="subcellular location">
    <subcellularLocation>
        <location evidence="1 4">Periplasm</location>
    </subcellularLocation>
</comment>
<dbReference type="InterPro" id="IPR013974">
    <property type="entry name" value="SAF"/>
</dbReference>
<accession>A0A916PDR7</accession>
<dbReference type="PANTHER" id="PTHR36307">
    <property type="entry name" value="FLAGELLA BASAL BODY P-RING FORMATION PROTEIN FLGA"/>
    <property type="match status" value="1"/>
</dbReference>
<evidence type="ECO:0000256" key="1">
    <source>
        <dbReference type="ARBA" id="ARBA00004418"/>
    </source>
</evidence>
<reference evidence="6 7" key="1">
    <citation type="submission" date="2015-11" db="EMBL/GenBank/DDBJ databases">
        <authorList>
            <person name="Varghese N."/>
        </authorList>
    </citation>
    <scope>NUCLEOTIDE SEQUENCE [LARGE SCALE GENOMIC DNA]</scope>
    <source>
        <strain evidence="6 7">JGI-25</strain>
    </source>
</reference>
<proteinExistence type="inferred from homology"/>
<dbReference type="Gene3D" id="3.90.1210.10">
    <property type="entry name" value="Antifreeze-like/N-acetylneuraminic acid synthase C-terminal domain"/>
    <property type="match status" value="1"/>
</dbReference>
<dbReference type="AlphaFoldDB" id="A0A916PDR7"/>
<feature type="domain" description="SAF" evidence="5">
    <location>
        <begin position="33"/>
        <end position="100"/>
    </location>
</feature>
<evidence type="ECO:0000256" key="3">
    <source>
        <dbReference type="ARBA" id="ARBA00022764"/>
    </source>
</evidence>
<dbReference type="SMART" id="SM00858">
    <property type="entry name" value="SAF"/>
    <property type="match status" value="1"/>
</dbReference>
<dbReference type="EMBL" id="CZVV01000007">
    <property type="protein sequence ID" value="CUS97194.1"/>
    <property type="molecule type" value="Genomic_DNA"/>
</dbReference>
<keyword evidence="3 4" id="KW-0574">Periplasm</keyword>
<evidence type="ECO:0000313" key="6">
    <source>
        <dbReference type="EMBL" id="CUS97194.1"/>
    </source>
</evidence>
<dbReference type="CDD" id="cd11614">
    <property type="entry name" value="SAF_CpaB_FlgA_like"/>
    <property type="match status" value="1"/>
</dbReference>
<organism evidence="6 7">
    <name type="scientific">Kryptobacter tengchongensis</name>
    <dbReference type="NCBI Taxonomy" id="1643429"/>
    <lineage>
        <taxon>Bacteria</taxon>
        <taxon>Pseudomonadati</taxon>
        <taxon>Candidatus Kryptoniota</taxon>
        <taxon>Candidatus Kryptobacter</taxon>
    </lineage>
</organism>
<keyword evidence="4" id="KW-1005">Bacterial flagellum biogenesis</keyword>
<evidence type="ECO:0000256" key="2">
    <source>
        <dbReference type="ARBA" id="ARBA00022729"/>
    </source>
</evidence>
<dbReference type="Pfam" id="PF13144">
    <property type="entry name" value="ChapFlgA"/>
    <property type="match status" value="1"/>
</dbReference>
<dbReference type="GO" id="GO:0044780">
    <property type="term" value="P:bacterial-type flagellum assembly"/>
    <property type="evidence" value="ECO:0007669"/>
    <property type="project" value="InterPro"/>
</dbReference>
<gene>
    <name evidence="6" type="ORF">JGI25_00225</name>
</gene>
<dbReference type="GO" id="GO:0042597">
    <property type="term" value="C:periplasmic space"/>
    <property type="evidence" value="ECO:0007669"/>
    <property type="project" value="UniProtKB-SubCell"/>
</dbReference>
<protein>
    <recommendedName>
        <fullName evidence="4">Flagella basal body P-ring formation protein FlgA</fullName>
    </recommendedName>
</protein>
<keyword evidence="6" id="KW-0969">Cilium</keyword>
<evidence type="ECO:0000256" key="4">
    <source>
        <dbReference type="RuleBase" id="RU362063"/>
    </source>
</evidence>
<dbReference type="PANTHER" id="PTHR36307:SF1">
    <property type="entry name" value="FLAGELLA BASAL BODY P-RING FORMATION PROTEIN FLGA"/>
    <property type="match status" value="1"/>
</dbReference>
<evidence type="ECO:0000313" key="7">
    <source>
        <dbReference type="Proteomes" id="UP000243105"/>
    </source>
</evidence>
<dbReference type="InterPro" id="IPR039246">
    <property type="entry name" value="Flagellar_FlgA"/>
</dbReference>
<comment type="function">
    <text evidence="4">Involved in the assembly process of the P-ring formation. It may associate with FlgF on the rod constituting a structure essential for the P-ring assembly or may act as a modulator protein for the P-ring assembly.</text>
</comment>
<keyword evidence="6" id="KW-0282">Flagellum</keyword>
<keyword evidence="6" id="KW-0966">Cell projection</keyword>
<name>A0A916PDR7_KRYT1</name>